<comment type="similarity">
    <text evidence="1">Belongs to the sigma-70 factor family. ECF subfamily.</text>
</comment>
<dbReference type="Pfam" id="PF08281">
    <property type="entry name" value="Sigma70_r4_2"/>
    <property type="match status" value="1"/>
</dbReference>
<dbReference type="NCBIfam" id="TIGR02937">
    <property type="entry name" value="sigma70-ECF"/>
    <property type="match status" value="1"/>
</dbReference>
<keyword evidence="4" id="KW-0804">Transcription</keyword>
<keyword evidence="2" id="KW-0805">Transcription regulation</keyword>
<dbReference type="Gene3D" id="1.10.10.10">
    <property type="entry name" value="Winged helix-like DNA-binding domain superfamily/Winged helix DNA-binding domain"/>
    <property type="match status" value="1"/>
</dbReference>
<comment type="caution">
    <text evidence="7">The sequence shown here is derived from an EMBL/GenBank/DDBJ whole genome shotgun (WGS) entry which is preliminary data.</text>
</comment>
<sequence>MSSAESTQQHLDTLYREHYSWLKGWIRRRLDCDQQAGDLAQDTFVRVLGQRRQDTLRQPRAYLSSIARHILVDLFRRRSIEQAYLQTLSHQEEATHISPEQYHQIVETLLEIDTMLDAFGARTREIFLLVQLDGLSYVAIGQRLGVSTTTVRKHYIRALSQCLMLMED</sequence>
<dbReference type="InterPro" id="IPR014284">
    <property type="entry name" value="RNA_pol_sigma-70_dom"/>
</dbReference>
<dbReference type="SUPFAM" id="SSF88659">
    <property type="entry name" value="Sigma3 and sigma4 domains of RNA polymerase sigma factors"/>
    <property type="match status" value="1"/>
</dbReference>
<protein>
    <submittedName>
        <fullName evidence="7">Sigma-70 family RNA polymerase sigma factor</fullName>
    </submittedName>
</protein>
<dbReference type="Gene3D" id="1.10.1740.10">
    <property type="match status" value="1"/>
</dbReference>
<dbReference type="InterPro" id="IPR013324">
    <property type="entry name" value="RNA_pol_sigma_r3/r4-like"/>
</dbReference>
<dbReference type="SUPFAM" id="SSF88946">
    <property type="entry name" value="Sigma2 domain of RNA polymerase sigma factors"/>
    <property type="match status" value="1"/>
</dbReference>
<evidence type="ECO:0000313" key="8">
    <source>
        <dbReference type="Proteomes" id="UP000739180"/>
    </source>
</evidence>
<evidence type="ECO:0000256" key="4">
    <source>
        <dbReference type="ARBA" id="ARBA00023163"/>
    </source>
</evidence>
<evidence type="ECO:0000256" key="1">
    <source>
        <dbReference type="ARBA" id="ARBA00010641"/>
    </source>
</evidence>
<proteinExistence type="inferred from homology"/>
<gene>
    <name evidence="7" type="ORF">FGS76_06165</name>
</gene>
<dbReference type="Pfam" id="PF04542">
    <property type="entry name" value="Sigma70_r2"/>
    <property type="match status" value="1"/>
</dbReference>
<keyword evidence="3" id="KW-0731">Sigma factor</keyword>
<evidence type="ECO:0000256" key="3">
    <source>
        <dbReference type="ARBA" id="ARBA00023082"/>
    </source>
</evidence>
<dbReference type="InterPro" id="IPR036388">
    <property type="entry name" value="WH-like_DNA-bd_sf"/>
</dbReference>
<dbReference type="PANTHER" id="PTHR43133">
    <property type="entry name" value="RNA POLYMERASE ECF-TYPE SIGMA FACTO"/>
    <property type="match status" value="1"/>
</dbReference>
<dbReference type="InterPro" id="IPR039425">
    <property type="entry name" value="RNA_pol_sigma-70-like"/>
</dbReference>
<evidence type="ECO:0000259" key="5">
    <source>
        <dbReference type="Pfam" id="PF04542"/>
    </source>
</evidence>
<dbReference type="InterPro" id="IPR013249">
    <property type="entry name" value="RNA_pol_sigma70_r4_t2"/>
</dbReference>
<dbReference type="InterPro" id="IPR007627">
    <property type="entry name" value="RNA_pol_sigma70_r2"/>
</dbReference>
<evidence type="ECO:0000259" key="6">
    <source>
        <dbReference type="Pfam" id="PF08281"/>
    </source>
</evidence>
<accession>A0ABY2XMW1</accession>
<dbReference type="RefSeq" id="WP_138771750.1">
    <property type="nucleotide sequence ID" value="NZ_JBHSSX010000165.1"/>
</dbReference>
<dbReference type="EMBL" id="VCQT01000022">
    <property type="protein sequence ID" value="TMW13710.1"/>
    <property type="molecule type" value="Genomic_DNA"/>
</dbReference>
<organism evidence="7 8">
    <name type="scientific">Alloalcanivorax gelatiniphagus</name>
    <dbReference type="NCBI Taxonomy" id="1194167"/>
    <lineage>
        <taxon>Bacteria</taxon>
        <taxon>Pseudomonadati</taxon>
        <taxon>Pseudomonadota</taxon>
        <taxon>Gammaproteobacteria</taxon>
        <taxon>Oceanospirillales</taxon>
        <taxon>Alcanivoracaceae</taxon>
        <taxon>Alloalcanivorax</taxon>
    </lineage>
</organism>
<dbReference type="PANTHER" id="PTHR43133:SF63">
    <property type="entry name" value="RNA POLYMERASE SIGMA FACTOR FECI-RELATED"/>
    <property type="match status" value="1"/>
</dbReference>
<dbReference type="InterPro" id="IPR013325">
    <property type="entry name" value="RNA_pol_sigma_r2"/>
</dbReference>
<reference evidence="7 8" key="1">
    <citation type="submission" date="2019-05" db="EMBL/GenBank/DDBJ databases">
        <title>Genome of Alcanivorax gelatiniphagus, an oil degrading marine bacteria.</title>
        <authorList>
            <person name="Kwon K.K."/>
        </authorList>
    </citation>
    <scope>NUCLEOTIDE SEQUENCE [LARGE SCALE GENOMIC DNA]</scope>
    <source>
        <strain evidence="7 8">MEBiC 08158</strain>
    </source>
</reference>
<feature type="domain" description="RNA polymerase sigma factor 70 region 4 type 2" evidence="6">
    <location>
        <begin position="110"/>
        <end position="162"/>
    </location>
</feature>
<evidence type="ECO:0000313" key="7">
    <source>
        <dbReference type="EMBL" id="TMW13710.1"/>
    </source>
</evidence>
<evidence type="ECO:0000256" key="2">
    <source>
        <dbReference type="ARBA" id="ARBA00023015"/>
    </source>
</evidence>
<name>A0ABY2XMW1_9GAMM</name>
<keyword evidence="8" id="KW-1185">Reference proteome</keyword>
<feature type="domain" description="RNA polymerase sigma-70 region 2" evidence="5">
    <location>
        <begin position="14"/>
        <end position="79"/>
    </location>
</feature>
<dbReference type="Proteomes" id="UP000739180">
    <property type="component" value="Unassembled WGS sequence"/>
</dbReference>